<sequence>MQFETNVQEACYNKISLWMRELFDKFPCVRQDLPGVTLFMGSALVEISVFAWGDNEAIINTRSYVVTNVDLKADLMKFLLQENSKMRFGAFGIDENNSIIFEHTIVGSTCDKPELEASVKAVLAISDEYDDKIVEQWGGHRAMDRIY</sequence>
<dbReference type="RefSeq" id="WP_124147728.1">
    <property type="nucleotide sequence ID" value="NZ_CAWOKI010000309.1"/>
</dbReference>
<keyword evidence="3" id="KW-1185">Reference proteome</keyword>
<dbReference type="EMBL" id="RCBY01000081">
    <property type="protein sequence ID" value="RQH40925.1"/>
    <property type="molecule type" value="Genomic_DNA"/>
</dbReference>
<dbReference type="Gene3D" id="3.30.1460.10">
    <property type="match status" value="1"/>
</dbReference>
<evidence type="ECO:0000259" key="1">
    <source>
        <dbReference type="Pfam" id="PF22551"/>
    </source>
</evidence>
<feature type="domain" description="TY-Chap central" evidence="1">
    <location>
        <begin position="36"/>
        <end position="144"/>
    </location>
</feature>
<reference evidence="2 3" key="1">
    <citation type="journal article" date="2018" name="ACS Chem. Biol.">
        <title>Ketoreductase domain dysfunction expands chemodiversity: malyngamide biosynthesis in the cyanobacterium Okeania hirsuta.</title>
        <authorList>
            <person name="Moss N.A."/>
            <person name="Leao T."/>
            <person name="Rankin M."/>
            <person name="McCullough T.M."/>
            <person name="Qu P."/>
            <person name="Korobeynikov A."/>
            <person name="Smith J.L."/>
            <person name="Gerwick L."/>
            <person name="Gerwick W.H."/>
        </authorList>
    </citation>
    <scope>NUCLEOTIDE SEQUENCE [LARGE SCALE GENOMIC DNA]</scope>
    <source>
        <strain evidence="2 3">PAB10Feb10-1</strain>
    </source>
</reference>
<dbReference type="OrthoDB" id="459459at2"/>
<dbReference type="SUPFAM" id="SSF69635">
    <property type="entry name" value="Type III secretory system chaperone-like"/>
    <property type="match status" value="1"/>
</dbReference>
<name>A0A3N6PSZ9_9CYAN</name>
<evidence type="ECO:0000313" key="2">
    <source>
        <dbReference type="EMBL" id="RQH40925.1"/>
    </source>
</evidence>
<dbReference type="Pfam" id="PF22551">
    <property type="entry name" value="TY-Chap1"/>
    <property type="match status" value="1"/>
</dbReference>
<protein>
    <submittedName>
        <fullName evidence="2">YbjN domain-containing protein</fullName>
    </submittedName>
</protein>
<dbReference type="Proteomes" id="UP000269154">
    <property type="component" value="Unassembled WGS sequence"/>
</dbReference>
<comment type="caution">
    <text evidence="2">The sequence shown here is derived from an EMBL/GenBank/DDBJ whole genome shotgun (WGS) entry which is preliminary data.</text>
</comment>
<organism evidence="2 3">
    <name type="scientific">Okeania hirsuta</name>
    <dbReference type="NCBI Taxonomy" id="1458930"/>
    <lineage>
        <taxon>Bacteria</taxon>
        <taxon>Bacillati</taxon>
        <taxon>Cyanobacteriota</taxon>
        <taxon>Cyanophyceae</taxon>
        <taxon>Oscillatoriophycideae</taxon>
        <taxon>Oscillatoriales</taxon>
        <taxon>Microcoleaceae</taxon>
        <taxon>Okeania</taxon>
    </lineage>
</organism>
<proteinExistence type="predicted"/>
<dbReference type="AlphaFoldDB" id="A0A3N6PSZ9"/>
<evidence type="ECO:0000313" key="3">
    <source>
        <dbReference type="Proteomes" id="UP000269154"/>
    </source>
</evidence>
<dbReference type="InterPro" id="IPR054343">
    <property type="entry name" value="TY-Chap_M"/>
</dbReference>
<gene>
    <name evidence="2" type="ORF">D5R40_15540</name>
</gene>
<accession>A0A3N6PSZ9</accession>